<name>A0A7J7F6B9_DICBM</name>
<organism evidence="2 3">
    <name type="scientific">Diceros bicornis minor</name>
    <name type="common">South-central black rhinoceros</name>
    <dbReference type="NCBI Taxonomy" id="77932"/>
    <lineage>
        <taxon>Eukaryota</taxon>
        <taxon>Metazoa</taxon>
        <taxon>Chordata</taxon>
        <taxon>Craniata</taxon>
        <taxon>Vertebrata</taxon>
        <taxon>Euteleostomi</taxon>
        <taxon>Mammalia</taxon>
        <taxon>Eutheria</taxon>
        <taxon>Laurasiatheria</taxon>
        <taxon>Perissodactyla</taxon>
        <taxon>Rhinocerotidae</taxon>
        <taxon>Diceros</taxon>
    </lineage>
</organism>
<dbReference type="GO" id="GO:0000244">
    <property type="term" value="P:spliceosomal tri-snRNP complex assembly"/>
    <property type="evidence" value="ECO:0007669"/>
    <property type="project" value="TreeGrafter"/>
</dbReference>
<reference evidence="2 3" key="1">
    <citation type="journal article" date="2020" name="Mol. Biol. Evol.">
        <title>Interspecific Gene Flow and the Evolution of Specialization in Black and White Rhinoceros.</title>
        <authorList>
            <person name="Moodley Y."/>
            <person name="Westbury M.V."/>
            <person name="Russo I.M."/>
            <person name="Gopalakrishnan S."/>
            <person name="Rakotoarivelo A."/>
            <person name="Olsen R.A."/>
            <person name="Prost S."/>
            <person name="Tunstall T."/>
            <person name="Ryder O.A."/>
            <person name="Dalen L."/>
            <person name="Bruford M.W."/>
        </authorList>
    </citation>
    <scope>NUCLEOTIDE SEQUENCE [LARGE SCALE GENOMIC DNA]</scope>
    <source>
        <strain evidence="2">SBR-YM</strain>
        <tissue evidence="2">Skin</tissue>
    </source>
</reference>
<dbReference type="GO" id="GO:0030619">
    <property type="term" value="F:U1 snRNA binding"/>
    <property type="evidence" value="ECO:0007669"/>
    <property type="project" value="TreeGrafter"/>
</dbReference>
<sequence>MDCSVGRINTSGKLEDKDKVKTNPEKVCKRFSKHYDVNENSQDVTTHAKIMADNQSWDAEKTNYHHRSFTPGSCMLTAYKLTPSGYEWGHQNTEKHNNPKGYLPSHDERVQMLLLDGFLGSLWSLPNPHGTTTLWVSGMIPR</sequence>
<dbReference type="InterPro" id="IPR027652">
    <property type="entry name" value="PRP8"/>
</dbReference>
<dbReference type="EMBL" id="JACDTQ010001212">
    <property type="protein sequence ID" value="KAF5923583.1"/>
    <property type="molecule type" value="Genomic_DNA"/>
</dbReference>
<proteinExistence type="predicted"/>
<evidence type="ECO:0000259" key="1">
    <source>
        <dbReference type="Pfam" id="PF08084"/>
    </source>
</evidence>
<dbReference type="Gene3D" id="3.40.140.10">
    <property type="entry name" value="Cytidine Deaminase, domain 2"/>
    <property type="match status" value="1"/>
</dbReference>
<dbReference type="GO" id="GO:0017070">
    <property type="term" value="F:U6 snRNA binding"/>
    <property type="evidence" value="ECO:0007669"/>
    <property type="project" value="TreeGrafter"/>
</dbReference>
<dbReference type="GO" id="GO:0005682">
    <property type="term" value="C:U5 snRNP"/>
    <property type="evidence" value="ECO:0007669"/>
    <property type="project" value="TreeGrafter"/>
</dbReference>
<dbReference type="GO" id="GO:0097157">
    <property type="term" value="F:pre-mRNA intronic binding"/>
    <property type="evidence" value="ECO:0007669"/>
    <property type="project" value="TreeGrafter"/>
</dbReference>
<feature type="domain" description="PROCT" evidence="1">
    <location>
        <begin position="68"/>
        <end position="121"/>
    </location>
</feature>
<keyword evidence="3" id="KW-1185">Reference proteome</keyword>
<protein>
    <recommendedName>
        <fullName evidence="1">PROCT domain-containing protein</fullName>
    </recommendedName>
</protein>
<dbReference type="InterPro" id="IPR012984">
    <property type="entry name" value="PROCT"/>
</dbReference>
<dbReference type="PANTHER" id="PTHR11140:SF0">
    <property type="entry name" value="PRE-MRNA-PROCESSING-SPLICING FACTOR 8"/>
    <property type="match status" value="1"/>
</dbReference>
<dbReference type="AlphaFoldDB" id="A0A7J7F6B9"/>
<accession>A0A7J7F6B9</accession>
<dbReference type="Pfam" id="PF08084">
    <property type="entry name" value="PROCT"/>
    <property type="match status" value="1"/>
</dbReference>
<evidence type="ECO:0000313" key="3">
    <source>
        <dbReference type="Proteomes" id="UP000551758"/>
    </source>
</evidence>
<dbReference type="Proteomes" id="UP000551758">
    <property type="component" value="Unassembled WGS sequence"/>
</dbReference>
<dbReference type="GO" id="GO:0030620">
    <property type="term" value="F:U2 snRNA binding"/>
    <property type="evidence" value="ECO:0007669"/>
    <property type="project" value="TreeGrafter"/>
</dbReference>
<evidence type="ECO:0000313" key="2">
    <source>
        <dbReference type="EMBL" id="KAF5923583.1"/>
    </source>
</evidence>
<dbReference type="PANTHER" id="PTHR11140">
    <property type="entry name" value="PRE-MRNA SPLICING FACTOR PRP8"/>
    <property type="match status" value="1"/>
</dbReference>
<gene>
    <name evidence="2" type="ORF">HPG69_010978</name>
</gene>
<dbReference type="GO" id="GO:0030623">
    <property type="term" value="F:U5 snRNA binding"/>
    <property type="evidence" value="ECO:0007669"/>
    <property type="project" value="TreeGrafter"/>
</dbReference>
<dbReference type="GO" id="GO:0071013">
    <property type="term" value="C:catalytic step 2 spliceosome"/>
    <property type="evidence" value="ECO:0007669"/>
    <property type="project" value="TreeGrafter"/>
</dbReference>
<comment type="caution">
    <text evidence="2">The sequence shown here is derived from an EMBL/GenBank/DDBJ whole genome shotgun (WGS) entry which is preliminary data.</text>
</comment>